<dbReference type="Proteomes" id="UP001058974">
    <property type="component" value="Chromosome 7"/>
</dbReference>
<reference evidence="1 2" key="1">
    <citation type="journal article" date="2022" name="Nat. Genet.">
        <title>Improved pea reference genome and pan-genome highlight genomic features and evolutionary characteristics.</title>
        <authorList>
            <person name="Yang T."/>
            <person name="Liu R."/>
            <person name="Luo Y."/>
            <person name="Hu S."/>
            <person name="Wang D."/>
            <person name="Wang C."/>
            <person name="Pandey M.K."/>
            <person name="Ge S."/>
            <person name="Xu Q."/>
            <person name="Li N."/>
            <person name="Li G."/>
            <person name="Huang Y."/>
            <person name="Saxena R.K."/>
            <person name="Ji Y."/>
            <person name="Li M."/>
            <person name="Yan X."/>
            <person name="He Y."/>
            <person name="Liu Y."/>
            <person name="Wang X."/>
            <person name="Xiang C."/>
            <person name="Varshney R.K."/>
            <person name="Ding H."/>
            <person name="Gao S."/>
            <person name="Zong X."/>
        </authorList>
    </citation>
    <scope>NUCLEOTIDE SEQUENCE [LARGE SCALE GENOMIC DNA]</scope>
    <source>
        <strain evidence="1 2">cv. Zhongwan 6</strain>
    </source>
</reference>
<keyword evidence="2" id="KW-1185">Reference proteome</keyword>
<organism evidence="1 2">
    <name type="scientific">Pisum sativum</name>
    <name type="common">Garden pea</name>
    <name type="synonym">Lathyrus oleraceus</name>
    <dbReference type="NCBI Taxonomy" id="3888"/>
    <lineage>
        <taxon>Eukaryota</taxon>
        <taxon>Viridiplantae</taxon>
        <taxon>Streptophyta</taxon>
        <taxon>Embryophyta</taxon>
        <taxon>Tracheophyta</taxon>
        <taxon>Spermatophyta</taxon>
        <taxon>Magnoliopsida</taxon>
        <taxon>eudicotyledons</taxon>
        <taxon>Gunneridae</taxon>
        <taxon>Pentapetalae</taxon>
        <taxon>rosids</taxon>
        <taxon>fabids</taxon>
        <taxon>Fabales</taxon>
        <taxon>Fabaceae</taxon>
        <taxon>Papilionoideae</taxon>
        <taxon>50 kb inversion clade</taxon>
        <taxon>NPAAA clade</taxon>
        <taxon>Hologalegina</taxon>
        <taxon>IRL clade</taxon>
        <taxon>Fabeae</taxon>
        <taxon>Lathyrus</taxon>
    </lineage>
</organism>
<evidence type="ECO:0000313" key="2">
    <source>
        <dbReference type="Proteomes" id="UP001058974"/>
    </source>
</evidence>
<protein>
    <submittedName>
        <fullName evidence="1">Uncharacterized protein</fullName>
    </submittedName>
</protein>
<accession>A0A9D4ZUZ6</accession>
<dbReference type="Gramene" id="Psat07G0159100-T1">
    <property type="protein sequence ID" value="KAI5384639.1"/>
    <property type="gene ID" value="KIW84_071591"/>
</dbReference>
<name>A0A9D4ZUZ6_PEA</name>
<gene>
    <name evidence="1" type="ORF">KIW84_071591</name>
</gene>
<sequence>MSPFEALYGCKPPTIPAYTCESTFISILDEALTIRDELMLSLKANMLQAQNRMSQKANSHRQNFAFAVGDKDFPPRSFDNQPVEQPVEILAYQTVLIHGKPCPQLLVQWTGSPANEASLEQVISFQACYPDFHLEDNVIFDGERNNTSLSVGISESNSEKEAIKKPGWMKDYMQVVKFLGYVGCT</sequence>
<comment type="caution">
    <text evidence="1">The sequence shown here is derived from an EMBL/GenBank/DDBJ whole genome shotgun (WGS) entry which is preliminary data.</text>
</comment>
<proteinExistence type="predicted"/>
<dbReference type="AlphaFoldDB" id="A0A9D4ZUZ6"/>
<evidence type="ECO:0000313" key="1">
    <source>
        <dbReference type="EMBL" id="KAI5384639.1"/>
    </source>
</evidence>
<dbReference type="EMBL" id="JAMSHJ010000007">
    <property type="protein sequence ID" value="KAI5384639.1"/>
    <property type="molecule type" value="Genomic_DNA"/>
</dbReference>